<feature type="domain" description="Glycoside hydrolase family 65 central catalytic" evidence="6">
    <location>
        <begin position="304"/>
        <end position="680"/>
    </location>
</feature>
<feature type="domain" description="Glycoside hydrolase family 65 C-terminal" evidence="7">
    <location>
        <begin position="693"/>
        <end position="751"/>
    </location>
</feature>
<keyword evidence="9" id="KW-0378">Hydrolase</keyword>
<dbReference type="InterPro" id="IPR005196">
    <property type="entry name" value="Glyco_hydro_65_N"/>
</dbReference>
<dbReference type="InterPro" id="IPR008928">
    <property type="entry name" value="6-hairpin_glycosidase_sf"/>
</dbReference>
<dbReference type="Pfam" id="PF03632">
    <property type="entry name" value="Glyco_hydro_65m"/>
    <property type="match status" value="1"/>
</dbReference>
<dbReference type="Gene3D" id="2.70.98.40">
    <property type="entry name" value="Glycoside hydrolase, family 65, N-terminal domain"/>
    <property type="match status" value="1"/>
</dbReference>
<gene>
    <name evidence="9" type="ordered locus">Sterm_1530</name>
</gene>
<proteinExistence type="inferred from homology"/>
<dbReference type="PIRSF" id="PIRSF036289">
    <property type="entry name" value="Glycosyl_hydrolase_malt_phosph"/>
    <property type="match status" value="1"/>
</dbReference>
<dbReference type="GO" id="GO:0030246">
    <property type="term" value="F:carbohydrate binding"/>
    <property type="evidence" value="ECO:0007669"/>
    <property type="project" value="InterPro"/>
</dbReference>
<dbReference type="GO" id="GO:0005975">
    <property type="term" value="P:carbohydrate metabolic process"/>
    <property type="evidence" value="ECO:0007669"/>
    <property type="project" value="InterPro"/>
</dbReference>
<dbReference type="RefSeq" id="WP_012860985.1">
    <property type="nucleotide sequence ID" value="NC_013517.1"/>
</dbReference>
<reference evidence="9 10" key="2">
    <citation type="journal article" date="2010" name="Stand. Genomic Sci.">
        <title>Complete genome sequence of Sebaldella termitidis type strain (NCTC 11300).</title>
        <authorList>
            <person name="Harmon-Smith M."/>
            <person name="Celia L."/>
            <person name="Chertkov O."/>
            <person name="Lapidus A."/>
            <person name="Copeland A."/>
            <person name="Glavina Del Rio T."/>
            <person name="Nolan M."/>
            <person name="Lucas S."/>
            <person name="Tice H."/>
            <person name="Cheng J.F."/>
            <person name="Han C."/>
            <person name="Detter J.C."/>
            <person name="Bruce D."/>
            <person name="Goodwin L."/>
            <person name="Pitluck S."/>
            <person name="Pati A."/>
            <person name="Liolios K."/>
            <person name="Ivanova N."/>
            <person name="Mavromatis K."/>
            <person name="Mikhailova N."/>
            <person name="Chen A."/>
            <person name="Palaniappan K."/>
            <person name="Land M."/>
            <person name="Hauser L."/>
            <person name="Chang Y.J."/>
            <person name="Jeffries C.D."/>
            <person name="Brettin T."/>
            <person name="Goker M."/>
            <person name="Beck B."/>
            <person name="Bristow J."/>
            <person name="Eisen J.A."/>
            <person name="Markowitz V."/>
            <person name="Hugenholtz P."/>
            <person name="Kyrpides N.C."/>
            <person name="Klenk H.P."/>
            <person name="Chen F."/>
        </authorList>
    </citation>
    <scope>NUCLEOTIDE SEQUENCE [LARGE SCALE GENOMIC DNA]</scope>
    <source>
        <strain evidence="10">ATCC 33386 / NCTC 11300</strain>
    </source>
</reference>
<evidence type="ECO:0000256" key="1">
    <source>
        <dbReference type="ARBA" id="ARBA00006768"/>
    </source>
</evidence>
<dbReference type="InterPro" id="IPR005195">
    <property type="entry name" value="Glyco_hydro_65_M"/>
</dbReference>
<dbReference type="AlphaFoldDB" id="D1AI05"/>
<evidence type="ECO:0000259" key="6">
    <source>
        <dbReference type="Pfam" id="PF03632"/>
    </source>
</evidence>
<dbReference type="SUPFAM" id="SSF74650">
    <property type="entry name" value="Galactose mutarotase-like"/>
    <property type="match status" value="1"/>
</dbReference>
<dbReference type="SUPFAM" id="SSF48208">
    <property type="entry name" value="Six-hairpin glycosidases"/>
    <property type="match status" value="1"/>
</dbReference>
<evidence type="ECO:0000256" key="2">
    <source>
        <dbReference type="ARBA" id="ARBA00022676"/>
    </source>
</evidence>
<comment type="similarity">
    <text evidence="1">Belongs to the glycosyl hydrolase 65 family.</text>
</comment>
<evidence type="ECO:0000259" key="7">
    <source>
        <dbReference type="Pfam" id="PF03633"/>
    </source>
</evidence>
<evidence type="ECO:0000256" key="3">
    <source>
        <dbReference type="ARBA" id="ARBA00022679"/>
    </source>
</evidence>
<dbReference type="GO" id="GO:0016757">
    <property type="term" value="F:glycosyltransferase activity"/>
    <property type="evidence" value="ECO:0007669"/>
    <property type="project" value="UniProtKB-KW"/>
</dbReference>
<dbReference type="InterPro" id="IPR005194">
    <property type="entry name" value="Glyco_hydro_65_C"/>
</dbReference>
<evidence type="ECO:0000256" key="4">
    <source>
        <dbReference type="PIRSR" id="PIRSR036289-50"/>
    </source>
</evidence>
<dbReference type="GO" id="GO:0004553">
    <property type="term" value="F:hydrolase activity, hydrolyzing O-glycosyl compounds"/>
    <property type="evidence" value="ECO:0007669"/>
    <property type="project" value="TreeGrafter"/>
</dbReference>
<feature type="domain" description="Glycoside hydrolase family 65 N-terminal" evidence="8">
    <location>
        <begin position="9"/>
        <end position="241"/>
    </location>
</feature>
<dbReference type="Proteomes" id="UP000000845">
    <property type="component" value="Chromosome"/>
</dbReference>
<organism evidence="9 10">
    <name type="scientific">Sebaldella termitidis (strain ATCC 33386 / NCTC 11300)</name>
    <dbReference type="NCBI Taxonomy" id="526218"/>
    <lineage>
        <taxon>Bacteria</taxon>
        <taxon>Fusobacteriati</taxon>
        <taxon>Fusobacteriota</taxon>
        <taxon>Fusobacteriia</taxon>
        <taxon>Fusobacteriales</taxon>
        <taxon>Leptotrichiaceae</taxon>
        <taxon>Sebaldella</taxon>
    </lineage>
</organism>
<evidence type="ECO:0000313" key="9">
    <source>
        <dbReference type="EMBL" id="ACZ08389.1"/>
    </source>
</evidence>
<dbReference type="InterPro" id="IPR012341">
    <property type="entry name" value="6hp_glycosidase-like_sf"/>
</dbReference>
<dbReference type="eggNOG" id="COG1554">
    <property type="taxonomic scope" value="Bacteria"/>
</dbReference>
<feature type="binding site" evidence="5">
    <location>
        <begin position="338"/>
        <end position="339"/>
    </location>
    <ligand>
        <name>substrate</name>
    </ligand>
</feature>
<dbReference type="CAZy" id="GH65">
    <property type="family name" value="Glycoside Hydrolase Family 65"/>
</dbReference>
<feature type="active site" description="Proton donor" evidence="4">
    <location>
        <position position="480"/>
    </location>
</feature>
<protein>
    <submittedName>
        <fullName evidence="9">Glycoside hydrolase family 65 central catalytic</fullName>
    </submittedName>
</protein>
<reference evidence="10" key="1">
    <citation type="submission" date="2009-09" db="EMBL/GenBank/DDBJ databases">
        <title>The complete chromosome of Sebaldella termitidis ATCC 33386.</title>
        <authorList>
            <consortium name="US DOE Joint Genome Institute (JGI-PGF)"/>
            <person name="Lucas S."/>
            <person name="Copeland A."/>
            <person name="Lapidus A."/>
            <person name="Glavina del Rio T."/>
            <person name="Dalin E."/>
            <person name="Tice H."/>
            <person name="Bruce D."/>
            <person name="Goodwin L."/>
            <person name="Pitluck S."/>
            <person name="Kyrpides N."/>
            <person name="Mavromatis K."/>
            <person name="Ivanova N."/>
            <person name="Mikhailova N."/>
            <person name="Sims D."/>
            <person name="Meincke L."/>
            <person name="Brettin T."/>
            <person name="Detter J.C."/>
            <person name="Han C."/>
            <person name="Larimer F."/>
            <person name="Land M."/>
            <person name="Hauser L."/>
            <person name="Markowitz V."/>
            <person name="Cheng J.F."/>
            <person name="Hugenholtz P."/>
            <person name="Woyke T."/>
            <person name="Wu D."/>
            <person name="Eisen J.A."/>
        </authorList>
    </citation>
    <scope>NUCLEOTIDE SEQUENCE [LARGE SCALE GENOMIC DNA]</scope>
    <source>
        <strain evidence="10">ATCC 33386 / NCTC 11300</strain>
    </source>
</reference>
<dbReference type="PANTHER" id="PTHR11051">
    <property type="entry name" value="GLYCOSYL HYDROLASE-RELATED"/>
    <property type="match status" value="1"/>
</dbReference>
<evidence type="ECO:0000313" key="10">
    <source>
        <dbReference type="Proteomes" id="UP000000845"/>
    </source>
</evidence>
<keyword evidence="10" id="KW-1185">Reference proteome</keyword>
<dbReference type="Pfam" id="PF03633">
    <property type="entry name" value="Glyco_hydro_65C"/>
    <property type="match status" value="1"/>
</dbReference>
<evidence type="ECO:0000259" key="8">
    <source>
        <dbReference type="Pfam" id="PF03636"/>
    </source>
</evidence>
<dbReference type="HOGENOM" id="CLU_006285_2_1_0"/>
<name>D1AI05_SEBTE</name>
<dbReference type="InterPro" id="IPR017045">
    <property type="entry name" value="Malt_Pase/Glycosyl_Hdrlase"/>
</dbReference>
<dbReference type="Gene3D" id="1.50.10.10">
    <property type="match status" value="1"/>
</dbReference>
<accession>D1AI05</accession>
<dbReference type="Gene3D" id="2.60.420.10">
    <property type="entry name" value="Maltose phosphorylase, domain 3"/>
    <property type="match status" value="1"/>
</dbReference>
<keyword evidence="3" id="KW-0808">Transferase</keyword>
<dbReference type="InterPro" id="IPR037018">
    <property type="entry name" value="GH65_N"/>
</dbReference>
<dbReference type="PANTHER" id="PTHR11051:SF8">
    <property type="entry name" value="PROTEIN-GLUCOSYLGALACTOSYLHYDROXYLYSINE GLUCOSIDASE"/>
    <property type="match status" value="1"/>
</dbReference>
<dbReference type="InterPro" id="IPR011013">
    <property type="entry name" value="Gal_mutarotase_sf_dom"/>
</dbReference>
<dbReference type="EMBL" id="CP001739">
    <property type="protein sequence ID" value="ACZ08389.1"/>
    <property type="molecule type" value="Genomic_DNA"/>
</dbReference>
<keyword evidence="2" id="KW-0328">Glycosyltransferase</keyword>
<dbReference type="KEGG" id="str:Sterm_1530"/>
<sequence>MIDKWRIEENVFSEKTSGKHEALMTLGNGYMGIRAGFEEEYAGQKRGFFIAGTYNRAGLNEVAELPNAADITAFEIIIDNERFSLLKGKIHEYNFTLDMKTGELKRELVWENTGNKKFKMIFRRFVSLENRHLVCSKVSIEALDEDSNVKIKTGVDGRQTNSGVQHFHEMEKRVYDDKFIQYVQRTTESNIDMYLNTFLHINPVLEKSFTIERRKLLAEITGVIRKKEILEIEKISLVYTSVDKEFINKDINIGEYSLDKIRELKDSRYNELFHSSSESWNNFWEKSEINIESSDEFDNFAVNFSLYHMQIMTPFHDNRFSVGAKGLTGEGYKGHVFWDTEIFMLPFFLYTNPETAKQLLEYRYGNLDEARKKAASKNCRGALFPWESAFDGKEETPEFAAINIKTGKANRVWSAEKEIHIVADIAYAVIEYFHVTGDTEFMKSAGLEILAECSEFWVSRAEIDSKTGKYVIKDVIGPDEYTEHIDNNTYTNYMAEYTVSETAKLLESFENKKDKIYLKLAEKLGLEEKIPLFRDFAANIYLPEPAETGIIPQDDTFLSKKIIDISRYADSDSKQGILKDYTRDEVVDMQVLKQADLVMFLYFFKDKFDKDIIRKNWNYYESKTIHDSSLSMAIHAITALYFGEKETAYKCFQKACLIDLGPNPHSSDDGIHAASLGAVWLTCIKGFGGISENGGMLNIEPVLPDNWEKLEFPLVFRKKAFRIKIDKKSVELFSESNDILEIFINKQKYELKDYLRVLY</sequence>
<evidence type="ECO:0000256" key="5">
    <source>
        <dbReference type="PIRSR" id="PIRSR036289-51"/>
    </source>
</evidence>
<feature type="binding site" evidence="5">
    <location>
        <begin position="593"/>
        <end position="594"/>
    </location>
    <ligand>
        <name>substrate</name>
    </ligand>
</feature>
<dbReference type="Pfam" id="PF03636">
    <property type="entry name" value="Glyco_hydro_65N"/>
    <property type="match status" value="1"/>
</dbReference>
<dbReference type="STRING" id="526218.Sterm_1530"/>